<dbReference type="CDD" id="cd03057">
    <property type="entry name" value="GST_N_Beta"/>
    <property type="match status" value="1"/>
</dbReference>
<feature type="domain" description="GST C-terminal" evidence="3">
    <location>
        <begin position="87"/>
        <end position="200"/>
    </location>
</feature>
<keyword evidence="5" id="KW-1185">Reference proteome</keyword>
<dbReference type="Gene3D" id="3.40.30.10">
    <property type="entry name" value="Glutaredoxin"/>
    <property type="match status" value="1"/>
</dbReference>
<name>A0ABT0LI02_9GAMM</name>
<dbReference type="Gene3D" id="1.20.1050.10">
    <property type="match status" value="1"/>
</dbReference>
<dbReference type="SFLD" id="SFLDG00358">
    <property type="entry name" value="Main_(cytGST)"/>
    <property type="match status" value="1"/>
</dbReference>
<dbReference type="PROSITE" id="PS50405">
    <property type="entry name" value="GST_CTER"/>
    <property type="match status" value="1"/>
</dbReference>
<dbReference type="SFLD" id="SFLDG01150">
    <property type="entry name" value="Main.1:_Beta-like"/>
    <property type="match status" value="1"/>
</dbReference>
<organism evidence="4 5">
    <name type="scientific">Shewanella surugensis</name>
    <dbReference type="NCBI Taxonomy" id="212020"/>
    <lineage>
        <taxon>Bacteria</taxon>
        <taxon>Pseudomonadati</taxon>
        <taxon>Pseudomonadota</taxon>
        <taxon>Gammaproteobacteria</taxon>
        <taxon>Alteromonadales</taxon>
        <taxon>Shewanellaceae</taxon>
        <taxon>Shewanella</taxon>
    </lineage>
</organism>
<proteinExistence type="inferred from homology"/>
<dbReference type="RefSeq" id="WP_248942736.1">
    <property type="nucleotide sequence ID" value="NZ_JAKIKS010000147.1"/>
</dbReference>
<sequence>MKLYYSPGACSLAPHIILCELGIEVELVKVDFHTKVTEHGNDFYQISTQGCVPALQIEPGEVLTESVAILQYIADQHPQAGLAPQNATLARARLQEVLNMLTSDLHKAFGPLFSPSSDSEKQQAVAVIEAKLGFINHMLNTRSYVIGDNFSIADAYLFVLLSWAIPTGIDLNQWHNLAVFFGRIAERASVHQAMQAEGLI</sequence>
<evidence type="ECO:0000313" key="4">
    <source>
        <dbReference type="EMBL" id="MCL1127336.1"/>
    </source>
</evidence>
<evidence type="ECO:0000259" key="2">
    <source>
        <dbReference type="PROSITE" id="PS50404"/>
    </source>
</evidence>
<dbReference type="SUPFAM" id="SSF47616">
    <property type="entry name" value="GST C-terminal domain-like"/>
    <property type="match status" value="1"/>
</dbReference>
<keyword evidence="4" id="KW-0808">Transferase</keyword>
<dbReference type="Proteomes" id="UP001203423">
    <property type="component" value="Unassembled WGS sequence"/>
</dbReference>
<dbReference type="EC" id="2.5.1.18" evidence="4"/>
<dbReference type="SFLD" id="SFLDS00019">
    <property type="entry name" value="Glutathione_Transferase_(cytos"/>
    <property type="match status" value="1"/>
</dbReference>
<dbReference type="InterPro" id="IPR036249">
    <property type="entry name" value="Thioredoxin-like_sf"/>
</dbReference>
<dbReference type="PANTHER" id="PTHR44051:SF8">
    <property type="entry name" value="GLUTATHIONE S-TRANSFERASE GSTA"/>
    <property type="match status" value="1"/>
</dbReference>
<dbReference type="EMBL" id="JAKIKS010000147">
    <property type="protein sequence ID" value="MCL1127336.1"/>
    <property type="molecule type" value="Genomic_DNA"/>
</dbReference>
<dbReference type="PANTHER" id="PTHR44051">
    <property type="entry name" value="GLUTATHIONE S-TRANSFERASE-RELATED"/>
    <property type="match status" value="1"/>
</dbReference>
<accession>A0ABT0LI02</accession>
<dbReference type="InterPro" id="IPR004045">
    <property type="entry name" value="Glutathione_S-Trfase_N"/>
</dbReference>
<protein>
    <submittedName>
        <fullName evidence="4">Glutathione transferase GstA</fullName>
        <ecNumber evidence="4">2.5.1.18</ecNumber>
    </submittedName>
</protein>
<reference evidence="4 5" key="1">
    <citation type="submission" date="2022-01" db="EMBL/GenBank/DDBJ databases">
        <title>Whole genome-based taxonomy of the Shewanellaceae.</title>
        <authorList>
            <person name="Martin-Rodriguez A.J."/>
        </authorList>
    </citation>
    <scope>NUCLEOTIDE SEQUENCE [LARGE SCALE GENOMIC DNA]</scope>
    <source>
        <strain evidence="4 5">DSM 17177</strain>
    </source>
</reference>
<dbReference type="PROSITE" id="PS50404">
    <property type="entry name" value="GST_NTER"/>
    <property type="match status" value="1"/>
</dbReference>
<dbReference type="GO" id="GO:0004364">
    <property type="term" value="F:glutathione transferase activity"/>
    <property type="evidence" value="ECO:0007669"/>
    <property type="project" value="UniProtKB-EC"/>
</dbReference>
<dbReference type="InterPro" id="IPR040079">
    <property type="entry name" value="Glutathione_S-Trfase"/>
</dbReference>
<feature type="domain" description="GST N-terminal" evidence="2">
    <location>
        <begin position="1"/>
        <end position="81"/>
    </location>
</feature>
<evidence type="ECO:0000313" key="5">
    <source>
        <dbReference type="Proteomes" id="UP001203423"/>
    </source>
</evidence>
<dbReference type="SUPFAM" id="SSF52833">
    <property type="entry name" value="Thioredoxin-like"/>
    <property type="match status" value="1"/>
</dbReference>
<dbReference type="InterPro" id="IPR010987">
    <property type="entry name" value="Glutathione-S-Trfase_C-like"/>
</dbReference>
<evidence type="ECO:0000259" key="3">
    <source>
        <dbReference type="PROSITE" id="PS50405"/>
    </source>
</evidence>
<dbReference type="Pfam" id="PF00043">
    <property type="entry name" value="GST_C"/>
    <property type="match status" value="1"/>
</dbReference>
<dbReference type="NCBIfam" id="NF007831">
    <property type="entry name" value="PRK10542.1"/>
    <property type="match status" value="1"/>
</dbReference>
<evidence type="ECO:0000256" key="1">
    <source>
        <dbReference type="RuleBase" id="RU003494"/>
    </source>
</evidence>
<comment type="caution">
    <text evidence="4">The sequence shown here is derived from an EMBL/GenBank/DDBJ whole genome shotgun (WGS) entry which is preliminary data.</text>
</comment>
<dbReference type="InterPro" id="IPR004046">
    <property type="entry name" value="GST_C"/>
</dbReference>
<dbReference type="CDD" id="cd03188">
    <property type="entry name" value="GST_C_Beta"/>
    <property type="match status" value="1"/>
</dbReference>
<dbReference type="Pfam" id="PF02798">
    <property type="entry name" value="GST_N"/>
    <property type="match status" value="1"/>
</dbReference>
<gene>
    <name evidence="4" type="primary">gstA</name>
    <name evidence="4" type="ORF">L2764_23385</name>
</gene>
<comment type="similarity">
    <text evidence="1">Belongs to the GST superfamily.</text>
</comment>
<dbReference type="InterPro" id="IPR036282">
    <property type="entry name" value="Glutathione-S-Trfase_C_sf"/>
</dbReference>